<dbReference type="Proteomes" id="UP001293593">
    <property type="component" value="Unassembled WGS sequence"/>
</dbReference>
<evidence type="ECO:0000313" key="3">
    <source>
        <dbReference type="EMBL" id="KAK4268639.1"/>
    </source>
</evidence>
<organism evidence="3 4">
    <name type="scientific">Acacia crassicarpa</name>
    <name type="common">northern wattle</name>
    <dbReference type="NCBI Taxonomy" id="499986"/>
    <lineage>
        <taxon>Eukaryota</taxon>
        <taxon>Viridiplantae</taxon>
        <taxon>Streptophyta</taxon>
        <taxon>Embryophyta</taxon>
        <taxon>Tracheophyta</taxon>
        <taxon>Spermatophyta</taxon>
        <taxon>Magnoliopsida</taxon>
        <taxon>eudicotyledons</taxon>
        <taxon>Gunneridae</taxon>
        <taxon>Pentapetalae</taxon>
        <taxon>rosids</taxon>
        <taxon>fabids</taxon>
        <taxon>Fabales</taxon>
        <taxon>Fabaceae</taxon>
        <taxon>Caesalpinioideae</taxon>
        <taxon>mimosoid clade</taxon>
        <taxon>Acacieae</taxon>
        <taxon>Acacia</taxon>
    </lineage>
</organism>
<feature type="transmembrane region" description="Helical" evidence="2">
    <location>
        <begin position="20"/>
        <end position="36"/>
    </location>
</feature>
<protein>
    <submittedName>
        <fullName evidence="3">Uncharacterized protein</fullName>
    </submittedName>
</protein>
<comment type="caution">
    <text evidence="3">The sequence shown here is derived from an EMBL/GenBank/DDBJ whole genome shotgun (WGS) entry which is preliminary data.</text>
</comment>
<feature type="region of interest" description="Disordered" evidence="1">
    <location>
        <begin position="144"/>
        <end position="181"/>
    </location>
</feature>
<keyword evidence="2" id="KW-0812">Transmembrane</keyword>
<evidence type="ECO:0000313" key="4">
    <source>
        <dbReference type="Proteomes" id="UP001293593"/>
    </source>
</evidence>
<evidence type="ECO:0000256" key="2">
    <source>
        <dbReference type="SAM" id="Phobius"/>
    </source>
</evidence>
<evidence type="ECO:0000256" key="1">
    <source>
        <dbReference type="SAM" id="MobiDB-lite"/>
    </source>
</evidence>
<gene>
    <name evidence="3" type="ORF">QN277_025259</name>
</gene>
<reference evidence="3" key="1">
    <citation type="submission" date="2023-10" db="EMBL/GenBank/DDBJ databases">
        <title>Chromosome-level genome of the transformable northern wattle, Acacia crassicarpa.</title>
        <authorList>
            <person name="Massaro I."/>
            <person name="Sinha N.R."/>
            <person name="Poethig S."/>
            <person name="Leichty A.R."/>
        </authorList>
    </citation>
    <scope>NUCLEOTIDE SEQUENCE</scope>
    <source>
        <strain evidence="3">Acra3RX</strain>
        <tissue evidence="3">Leaf</tissue>
    </source>
</reference>
<feature type="compositionally biased region" description="Polar residues" evidence="1">
    <location>
        <begin position="149"/>
        <end position="161"/>
    </location>
</feature>
<keyword evidence="2" id="KW-0472">Membrane</keyword>
<feature type="transmembrane region" description="Helical" evidence="2">
    <location>
        <begin position="89"/>
        <end position="107"/>
    </location>
</feature>
<keyword evidence="4" id="KW-1185">Reference proteome</keyword>
<keyword evidence="2" id="KW-1133">Transmembrane helix</keyword>
<sequence length="181" mass="20320">MWRLIVGAKRIPVSERVQGVVAALIFVVICVISVVLDKYMTGKSNALTITSYGSFALMSVSLSRKFELGFETGFSAFFLQLFASQLFKIKWFLLPVALVFCFLIILLRHYSESGVQFSSSSANDYYSIEDAPLSESQIEISGVEDINEESQYSPEQSLSRTSDQENNEEAFNEAVTEHNRI</sequence>
<accession>A0AAE1K910</accession>
<name>A0AAE1K910_9FABA</name>
<dbReference type="AlphaFoldDB" id="A0AAE1K910"/>
<proteinExistence type="predicted"/>
<dbReference type="EMBL" id="JAWXYG010000007">
    <property type="protein sequence ID" value="KAK4268639.1"/>
    <property type="molecule type" value="Genomic_DNA"/>
</dbReference>